<dbReference type="STRING" id="61635.BN85316890"/>
<feature type="region of interest" description="Disordered" evidence="1">
    <location>
        <begin position="1"/>
        <end position="48"/>
    </location>
</feature>
<dbReference type="KEGG" id="abra:BN85316890"/>
<evidence type="ECO:0000313" key="2">
    <source>
        <dbReference type="EMBL" id="CCV66710.1"/>
    </source>
</evidence>
<reference evidence="2 3" key="1">
    <citation type="journal article" date="2013" name="J. Mol. Microbiol. Biotechnol.">
        <title>Analysis of the Complete Genomes of Acholeplasma brassicae , A. palmae and A. laidlawii and Their Comparison to the Obligate Parasites from ' Candidatus Phytoplasma'.</title>
        <authorList>
            <person name="Kube M."/>
            <person name="Siewert C."/>
            <person name="Migdoll A.M."/>
            <person name="Duduk B."/>
            <person name="Holz S."/>
            <person name="Rabus R."/>
            <person name="Seemuller E."/>
            <person name="Mitrovic J."/>
            <person name="Muller I."/>
            <person name="Buttner C."/>
            <person name="Reinhardt R."/>
        </authorList>
    </citation>
    <scope>NUCLEOTIDE SEQUENCE [LARGE SCALE GENOMIC DNA]</scope>
    <source>
        <strain evidence="3">0502</strain>
    </source>
</reference>
<dbReference type="EMBL" id="FO681348">
    <property type="protein sequence ID" value="CCV66710.1"/>
    <property type="molecule type" value="Genomic_DNA"/>
</dbReference>
<evidence type="ECO:0000313" key="3">
    <source>
        <dbReference type="Proteomes" id="UP000032737"/>
    </source>
</evidence>
<dbReference type="RefSeq" id="WP_030005560.1">
    <property type="nucleotide sequence ID" value="NC_022549.1"/>
</dbReference>
<accession>U4KQG5</accession>
<sequence length="48" mass="5420">MVRKIRSDARVGNVEKSRGLPPGTIRNENGRDTRSDKKIGTIRKEAKK</sequence>
<feature type="compositionally biased region" description="Basic and acidic residues" evidence="1">
    <location>
        <begin position="28"/>
        <end position="48"/>
    </location>
</feature>
<feature type="compositionally biased region" description="Basic and acidic residues" evidence="1">
    <location>
        <begin position="1"/>
        <end position="18"/>
    </location>
</feature>
<organism evidence="2 3">
    <name type="scientific">Acholeplasma brassicae</name>
    <dbReference type="NCBI Taxonomy" id="61635"/>
    <lineage>
        <taxon>Bacteria</taxon>
        <taxon>Bacillati</taxon>
        <taxon>Mycoplasmatota</taxon>
        <taxon>Mollicutes</taxon>
        <taxon>Acholeplasmatales</taxon>
        <taxon>Acholeplasmataceae</taxon>
        <taxon>Acholeplasma</taxon>
    </lineage>
</organism>
<evidence type="ECO:0000256" key="1">
    <source>
        <dbReference type="SAM" id="MobiDB-lite"/>
    </source>
</evidence>
<proteinExistence type="predicted"/>
<keyword evidence="3" id="KW-1185">Reference proteome</keyword>
<protein>
    <submittedName>
        <fullName evidence="2">Uncharacterized protein</fullName>
    </submittedName>
</protein>
<name>U4KQG5_9MOLU</name>
<gene>
    <name evidence="2" type="ORF">BN85316890</name>
</gene>
<dbReference type="HOGENOM" id="CLU_207273_0_0_14"/>
<dbReference type="AlphaFoldDB" id="U4KQG5"/>
<dbReference type="Proteomes" id="UP000032737">
    <property type="component" value="Chromosome"/>
</dbReference>